<dbReference type="SUPFAM" id="SSF50249">
    <property type="entry name" value="Nucleic acid-binding proteins"/>
    <property type="match status" value="1"/>
</dbReference>
<evidence type="ECO:0000313" key="3">
    <source>
        <dbReference type="Proteomes" id="UP000053989"/>
    </source>
</evidence>
<dbReference type="Proteomes" id="UP000053989">
    <property type="component" value="Unassembled WGS sequence"/>
</dbReference>
<dbReference type="HOGENOM" id="CLU_002512_2_0_1"/>
<dbReference type="PANTHER" id="PTHR23355">
    <property type="entry name" value="RIBONUCLEASE"/>
    <property type="match status" value="1"/>
</dbReference>
<protein>
    <recommendedName>
        <fullName evidence="1">RNB domain-containing protein</fullName>
    </recommendedName>
</protein>
<dbReference type="InterPro" id="IPR001900">
    <property type="entry name" value="RNase_II/R"/>
</dbReference>
<dbReference type="GO" id="GO:0006402">
    <property type="term" value="P:mRNA catabolic process"/>
    <property type="evidence" value="ECO:0007669"/>
    <property type="project" value="TreeGrafter"/>
</dbReference>
<dbReference type="OrthoDB" id="2285229at2759"/>
<dbReference type="EMBL" id="KN822012">
    <property type="protein sequence ID" value="KIM67587.1"/>
    <property type="molecule type" value="Genomic_DNA"/>
</dbReference>
<organism evidence="2 3">
    <name type="scientific">Scleroderma citrinum Foug A</name>
    <dbReference type="NCBI Taxonomy" id="1036808"/>
    <lineage>
        <taxon>Eukaryota</taxon>
        <taxon>Fungi</taxon>
        <taxon>Dikarya</taxon>
        <taxon>Basidiomycota</taxon>
        <taxon>Agaricomycotina</taxon>
        <taxon>Agaricomycetes</taxon>
        <taxon>Agaricomycetidae</taxon>
        <taxon>Boletales</taxon>
        <taxon>Sclerodermatineae</taxon>
        <taxon>Sclerodermataceae</taxon>
        <taxon>Scleroderma</taxon>
    </lineage>
</organism>
<feature type="domain" description="RNB" evidence="1">
    <location>
        <begin position="427"/>
        <end position="783"/>
    </location>
</feature>
<name>A0A0C3ARP3_9AGAM</name>
<dbReference type="GO" id="GO:0000932">
    <property type="term" value="C:P-body"/>
    <property type="evidence" value="ECO:0007669"/>
    <property type="project" value="TreeGrafter"/>
</dbReference>
<reference evidence="2 3" key="1">
    <citation type="submission" date="2014-04" db="EMBL/GenBank/DDBJ databases">
        <authorList>
            <consortium name="DOE Joint Genome Institute"/>
            <person name="Kuo A."/>
            <person name="Kohler A."/>
            <person name="Nagy L.G."/>
            <person name="Floudas D."/>
            <person name="Copeland A."/>
            <person name="Barry K.W."/>
            <person name="Cichocki N."/>
            <person name="Veneault-Fourrey C."/>
            <person name="LaButti K."/>
            <person name="Lindquist E.A."/>
            <person name="Lipzen A."/>
            <person name="Lundell T."/>
            <person name="Morin E."/>
            <person name="Murat C."/>
            <person name="Sun H."/>
            <person name="Tunlid A."/>
            <person name="Henrissat B."/>
            <person name="Grigoriev I.V."/>
            <person name="Hibbett D.S."/>
            <person name="Martin F."/>
            <person name="Nordberg H.P."/>
            <person name="Cantor M.N."/>
            <person name="Hua S.X."/>
        </authorList>
    </citation>
    <scope>NUCLEOTIDE SEQUENCE [LARGE SCALE GENOMIC DNA]</scope>
    <source>
        <strain evidence="2 3">Foug A</strain>
    </source>
</reference>
<proteinExistence type="predicted"/>
<dbReference type="PANTHER" id="PTHR23355:SF65">
    <property type="entry name" value="EXORIBONUCLEASE CYT-4, PUTATIVE (AFU_ORTHOLOGUE AFUA_7G01550)-RELATED"/>
    <property type="match status" value="1"/>
</dbReference>
<dbReference type="GO" id="GO:0003723">
    <property type="term" value="F:RNA binding"/>
    <property type="evidence" value="ECO:0007669"/>
    <property type="project" value="InterPro"/>
</dbReference>
<dbReference type="InterPro" id="IPR050180">
    <property type="entry name" value="RNR_Ribonuclease"/>
</dbReference>
<dbReference type="SMART" id="SM00955">
    <property type="entry name" value="RNB"/>
    <property type="match status" value="1"/>
</dbReference>
<dbReference type="InterPro" id="IPR012340">
    <property type="entry name" value="NA-bd_OB-fold"/>
</dbReference>
<dbReference type="GO" id="GO:0000175">
    <property type="term" value="F:3'-5'-RNA exonuclease activity"/>
    <property type="evidence" value="ECO:0007669"/>
    <property type="project" value="TreeGrafter"/>
</dbReference>
<dbReference type="AlphaFoldDB" id="A0A0C3ARP3"/>
<dbReference type="STRING" id="1036808.A0A0C3ARP3"/>
<evidence type="ECO:0000313" key="2">
    <source>
        <dbReference type="EMBL" id="KIM67587.1"/>
    </source>
</evidence>
<dbReference type="InParanoid" id="A0A0C3ARP3"/>
<keyword evidence="3" id="KW-1185">Reference proteome</keyword>
<dbReference type="Pfam" id="PF00773">
    <property type="entry name" value="RNB"/>
    <property type="match status" value="1"/>
</dbReference>
<reference evidence="3" key="2">
    <citation type="submission" date="2015-01" db="EMBL/GenBank/DDBJ databases">
        <title>Evolutionary Origins and Diversification of the Mycorrhizal Mutualists.</title>
        <authorList>
            <consortium name="DOE Joint Genome Institute"/>
            <consortium name="Mycorrhizal Genomics Consortium"/>
            <person name="Kohler A."/>
            <person name="Kuo A."/>
            <person name="Nagy L.G."/>
            <person name="Floudas D."/>
            <person name="Copeland A."/>
            <person name="Barry K.W."/>
            <person name="Cichocki N."/>
            <person name="Veneault-Fourrey C."/>
            <person name="LaButti K."/>
            <person name="Lindquist E.A."/>
            <person name="Lipzen A."/>
            <person name="Lundell T."/>
            <person name="Morin E."/>
            <person name="Murat C."/>
            <person name="Riley R."/>
            <person name="Ohm R."/>
            <person name="Sun H."/>
            <person name="Tunlid A."/>
            <person name="Henrissat B."/>
            <person name="Grigoriev I.V."/>
            <person name="Hibbett D.S."/>
            <person name="Martin F."/>
        </authorList>
    </citation>
    <scope>NUCLEOTIDE SEQUENCE [LARGE SCALE GENOMIC DNA]</scope>
    <source>
        <strain evidence="3">Foug A</strain>
    </source>
</reference>
<sequence>MKTTSQLVDVAANTRLYPSRGWKHAKSLRGDEKRIESALKSPVTYGTPLDPRPSLQAISANEDFDGLEEGAHQIRPGTFVDIRRGLSGMSGIVLRNALINGRHIIVTLTVNGETVKHGDFQVFFEIPKMVPHSLSQRAGVGAMPGNRTETSARVEILKHLRDFELAVANAYGGIQARNVPLYDLVKSKDPEEWSTVTAPQAAQLIIPQRRHDIVTLFATHKYLMKHAEMFVPQITSHRTIQTFDVRPQSHLDKLRAVKDMIHIASPAIESFAEKARYIMAKNRKRRIESWNEGPTQEVARDIVYTAEDRLIIEVLHHALRRFRELVIDPYAPVISCILKKLEVSADLMDTVALREALIDLGHLAPWDDLVSRRKELDLDQRRDEDSPDVVAQNRIAERHLTRTSTTSSTQPLGPEDFYHQDPVERLRHDFGNMPVYVVDNPDAEELDDGLSVEEVPSEPGSAWVHVHIADPTSLLPPTHVFAQRAYQMGMTCYFTHRTWPMLPTSLTQSKLSLGTGSRAGEPERVLTFSFKVDAVGNMVDYDVRPGLIRKVQIIDYDSVDHLLGVESPFQPSRPFDLDYAPDHASRKTLESEHVQNLRLLTDTILRHRLRNLKSSNAFVAVLPYAITSVSPKPLYSTPLYSMDPFYFRGFPRIQYEVLSQKIQEVGSRMTVSECMKAACRVASRWFLDRNVPMLRRTSKPPVPVGDPSALSDVLAARDSEGFVDFYLAQRANLHIPPVEHTLQPEMHWSMGVPDGEGYVRVTSPLRRYNDLVAHWQIKDALVRPGATPLFTKEWLNEYSPQIKAKERLFKEAERTHYAYWTALYLQRFMQNPHPIKERENPLMSLTASVLETGFMEQRSSMVHTQCHIPSLGLKARLALPSASEPRVGDSFDVRISEISVGLRPKLFVVPR</sequence>
<gene>
    <name evidence="2" type="ORF">SCLCIDRAFT_14074</name>
</gene>
<accession>A0A0C3ARP3</accession>
<evidence type="ECO:0000259" key="1">
    <source>
        <dbReference type="SMART" id="SM00955"/>
    </source>
</evidence>